<evidence type="ECO:0000256" key="2">
    <source>
        <dbReference type="ARBA" id="ARBA00023015"/>
    </source>
</evidence>
<dbReference type="Pfam" id="PF03466">
    <property type="entry name" value="LysR_substrate"/>
    <property type="match status" value="1"/>
</dbReference>
<sequence length="323" mass="35759">MTDLDLRLVRYAVALAEELHFGRAANRLLIAQQTLSAQIGQLEQRLGVVLFIRDRRHVEVTDAGAVFVERGRRLLADAEDLVTALGRTALPLRIDVITEGLVTNAIAQVLRERLSGQPLEVLQGQGLAGALPDLAQGRLDMAFGRVNWPGMVLPKSIQHELVRLEPHGLVVPEGHPLEGRAELRMRELQAHPLLLHTSDRALDWHNWNEELAEEFGLTHAEKLHGHGRSAANAAILAYGLPAIAPLTAPVPDGVVVIPVVDPVPLYPFSLLWRPDRADGAITRAVQVVRDAATELGWLIPPWESWWLPSTDREYVETVLRGRH</sequence>
<dbReference type="InterPro" id="IPR036390">
    <property type="entry name" value="WH_DNA-bd_sf"/>
</dbReference>
<dbReference type="OrthoDB" id="3181812at2"/>
<evidence type="ECO:0000313" key="7">
    <source>
        <dbReference type="Proteomes" id="UP000215223"/>
    </source>
</evidence>
<comment type="similarity">
    <text evidence="1">Belongs to the LysR transcriptional regulatory family.</text>
</comment>
<dbReference type="PROSITE" id="PS50931">
    <property type="entry name" value="HTH_LYSR"/>
    <property type="match status" value="1"/>
</dbReference>
<reference evidence="6 7" key="1">
    <citation type="submission" date="2017-07" db="EMBL/GenBank/DDBJ databases">
        <title>Amycolatopsis thailandensis Genome sequencing and assembly.</title>
        <authorList>
            <person name="Kaur N."/>
            <person name="Mayilraj S."/>
        </authorList>
    </citation>
    <scope>NUCLEOTIDE SEQUENCE [LARGE SCALE GENOMIC DNA]</scope>
    <source>
        <strain evidence="6 7">JCM 16380</strain>
    </source>
</reference>
<dbReference type="GO" id="GO:0032993">
    <property type="term" value="C:protein-DNA complex"/>
    <property type="evidence" value="ECO:0007669"/>
    <property type="project" value="TreeGrafter"/>
</dbReference>
<dbReference type="SUPFAM" id="SSF46785">
    <property type="entry name" value="Winged helix' DNA-binding domain"/>
    <property type="match status" value="1"/>
</dbReference>
<protein>
    <submittedName>
        <fullName evidence="6">LysR family transcriptional regulator</fullName>
    </submittedName>
</protein>
<dbReference type="Proteomes" id="UP000215223">
    <property type="component" value="Unassembled WGS sequence"/>
</dbReference>
<evidence type="ECO:0000313" key="6">
    <source>
        <dbReference type="EMBL" id="OXM54002.1"/>
    </source>
</evidence>
<dbReference type="PRINTS" id="PR00039">
    <property type="entry name" value="HTHLYSR"/>
</dbReference>
<dbReference type="PANTHER" id="PTHR30346">
    <property type="entry name" value="TRANSCRIPTIONAL DUAL REGULATOR HCAR-RELATED"/>
    <property type="match status" value="1"/>
</dbReference>
<evidence type="ECO:0000256" key="1">
    <source>
        <dbReference type="ARBA" id="ARBA00009437"/>
    </source>
</evidence>
<accession>A0A229S4Z3</accession>
<gene>
    <name evidence="6" type="ORF">CFP71_20430</name>
</gene>
<dbReference type="RefSeq" id="WP_093935471.1">
    <property type="nucleotide sequence ID" value="NZ_NMQT01000072.1"/>
</dbReference>
<dbReference type="FunFam" id="1.10.10.10:FF:000001">
    <property type="entry name" value="LysR family transcriptional regulator"/>
    <property type="match status" value="1"/>
</dbReference>
<dbReference type="InterPro" id="IPR036388">
    <property type="entry name" value="WH-like_DNA-bd_sf"/>
</dbReference>
<evidence type="ECO:0000256" key="4">
    <source>
        <dbReference type="ARBA" id="ARBA00023163"/>
    </source>
</evidence>
<dbReference type="SUPFAM" id="SSF53850">
    <property type="entry name" value="Periplasmic binding protein-like II"/>
    <property type="match status" value="1"/>
</dbReference>
<dbReference type="InterPro" id="IPR000847">
    <property type="entry name" value="LysR_HTH_N"/>
</dbReference>
<keyword evidence="2" id="KW-0805">Transcription regulation</keyword>
<evidence type="ECO:0000256" key="3">
    <source>
        <dbReference type="ARBA" id="ARBA00023125"/>
    </source>
</evidence>
<dbReference type="PANTHER" id="PTHR30346:SF0">
    <property type="entry name" value="HCA OPERON TRANSCRIPTIONAL ACTIVATOR HCAR"/>
    <property type="match status" value="1"/>
</dbReference>
<keyword evidence="4" id="KW-0804">Transcription</keyword>
<organism evidence="6 7">
    <name type="scientific">Amycolatopsis thailandensis</name>
    <dbReference type="NCBI Taxonomy" id="589330"/>
    <lineage>
        <taxon>Bacteria</taxon>
        <taxon>Bacillati</taxon>
        <taxon>Actinomycetota</taxon>
        <taxon>Actinomycetes</taxon>
        <taxon>Pseudonocardiales</taxon>
        <taxon>Pseudonocardiaceae</taxon>
        <taxon>Amycolatopsis</taxon>
    </lineage>
</organism>
<dbReference type="AlphaFoldDB" id="A0A229S4Z3"/>
<dbReference type="Gene3D" id="1.10.10.10">
    <property type="entry name" value="Winged helix-like DNA-binding domain superfamily/Winged helix DNA-binding domain"/>
    <property type="match status" value="1"/>
</dbReference>
<name>A0A229S4Z3_9PSEU</name>
<dbReference type="Pfam" id="PF00126">
    <property type="entry name" value="HTH_1"/>
    <property type="match status" value="1"/>
</dbReference>
<dbReference type="Gene3D" id="3.40.190.10">
    <property type="entry name" value="Periplasmic binding protein-like II"/>
    <property type="match status" value="2"/>
</dbReference>
<dbReference type="GO" id="GO:0003677">
    <property type="term" value="F:DNA binding"/>
    <property type="evidence" value="ECO:0007669"/>
    <property type="project" value="UniProtKB-KW"/>
</dbReference>
<feature type="domain" description="HTH lysR-type" evidence="5">
    <location>
        <begin position="4"/>
        <end position="61"/>
    </location>
</feature>
<comment type="caution">
    <text evidence="6">The sequence shown here is derived from an EMBL/GenBank/DDBJ whole genome shotgun (WGS) entry which is preliminary data.</text>
</comment>
<proteinExistence type="inferred from homology"/>
<dbReference type="GO" id="GO:0003700">
    <property type="term" value="F:DNA-binding transcription factor activity"/>
    <property type="evidence" value="ECO:0007669"/>
    <property type="project" value="InterPro"/>
</dbReference>
<keyword evidence="3" id="KW-0238">DNA-binding</keyword>
<evidence type="ECO:0000259" key="5">
    <source>
        <dbReference type="PROSITE" id="PS50931"/>
    </source>
</evidence>
<keyword evidence="7" id="KW-1185">Reference proteome</keyword>
<dbReference type="InterPro" id="IPR005119">
    <property type="entry name" value="LysR_subst-bd"/>
</dbReference>
<dbReference type="EMBL" id="NMQT01000072">
    <property type="protein sequence ID" value="OXM54002.1"/>
    <property type="molecule type" value="Genomic_DNA"/>
</dbReference>